<dbReference type="EMBL" id="JAUTXU010000233">
    <property type="protein sequence ID" value="KAK3697011.1"/>
    <property type="molecule type" value="Genomic_DNA"/>
</dbReference>
<proteinExistence type="predicted"/>
<sequence length="236" mass="26119">MRDRGHLVQNLFLVIQTFAILSNFVVKGSFALLLARVASTNKFIERSSKALCGLTSALGVLAALVVIVPCWPQARVAYSLHDSYRWIVLTILDVVSEFLIIGLPLFTLRKLQFRSSGQKWKLALVIVLGRISVIPLSISFCVALLRAHKHPFLGRQILDPLYRQQGELFASLITSTLVPVLDLFHITKLEVSETSVELNITKTVEVQWHEDQGKGALTSSAASLSPSTQADTKELL</sequence>
<organism evidence="1 2">
    <name type="scientific">Vermiconidia calcicola</name>
    <dbReference type="NCBI Taxonomy" id="1690605"/>
    <lineage>
        <taxon>Eukaryota</taxon>
        <taxon>Fungi</taxon>
        <taxon>Dikarya</taxon>
        <taxon>Ascomycota</taxon>
        <taxon>Pezizomycotina</taxon>
        <taxon>Dothideomycetes</taxon>
        <taxon>Dothideomycetidae</taxon>
        <taxon>Mycosphaerellales</taxon>
        <taxon>Extremaceae</taxon>
        <taxon>Vermiconidia</taxon>
    </lineage>
</organism>
<name>A0ACC3MJD9_9PEZI</name>
<reference evidence="1" key="1">
    <citation type="submission" date="2023-07" db="EMBL/GenBank/DDBJ databases">
        <title>Black Yeasts Isolated from many extreme environments.</title>
        <authorList>
            <person name="Coleine C."/>
            <person name="Stajich J.E."/>
            <person name="Selbmann L."/>
        </authorList>
    </citation>
    <scope>NUCLEOTIDE SEQUENCE</scope>
    <source>
        <strain evidence="1">CCFEE 5714</strain>
    </source>
</reference>
<accession>A0ACC3MJD9</accession>
<comment type="caution">
    <text evidence="1">The sequence shown here is derived from an EMBL/GenBank/DDBJ whole genome shotgun (WGS) entry which is preliminary data.</text>
</comment>
<dbReference type="Proteomes" id="UP001281147">
    <property type="component" value="Unassembled WGS sequence"/>
</dbReference>
<gene>
    <name evidence="1" type="ORF">LTR37_017718</name>
</gene>
<keyword evidence="2" id="KW-1185">Reference proteome</keyword>
<evidence type="ECO:0000313" key="1">
    <source>
        <dbReference type="EMBL" id="KAK3697011.1"/>
    </source>
</evidence>
<protein>
    <submittedName>
        <fullName evidence="1">Uncharacterized protein</fullName>
    </submittedName>
</protein>
<evidence type="ECO:0000313" key="2">
    <source>
        <dbReference type="Proteomes" id="UP001281147"/>
    </source>
</evidence>